<reference evidence="1" key="1">
    <citation type="journal article" date="2017" name="J. Phycol.">
        <title>Analysis of chloroplast genomes and a supermatrix inform reclassification of the Rhodomelaceae (Rhodophyta).</title>
        <authorList>
            <person name="Diaz-Tapia P."/>
            <person name="Maggs C.A."/>
            <person name="West J.A."/>
            <person name="Verbruggen H."/>
        </authorList>
    </citation>
    <scope>NUCLEOTIDE SEQUENCE</scope>
    <source>
        <strain evidence="1">JW2841</strain>
    </source>
</reference>
<proteinExistence type="predicted"/>
<evidence type="ECO:0000313" key="1">
    <source>
        <dbReference type="EMBL" id="ARW60795.1"/>
    </source>
</evidence>
<name>A0A1Z1M4R6_OSMFI</name>
<keyword evidence="1" id="KW-0934">Plastid</keyword>
<gene>
    <name evidence="1" type="primary">orf40c</name>
</gene>
<geneLocation type="chloroplast" evidence="1"/>
<organism evidence="1">
    <name type="scientific">Osmundaria fimbriata</name>
    <name type="common">Red alga</name>
    <name type="synonym">Delesseria fimbriata</name>
    <dbReference type="NCBI Taxonomy" id="228265"/>
    <lineage>
        <taxon>Eukaryota</taxon>
        <taxon>Rhodophyta</taxon>
        <taxon>Florideophyceae</taxon>
        <taxon>Rhodymeniophycidae</taxon>
        <taxon>Ceramiales</taxon>
        <taxon>Rhodomelaceae</taxon>
        <taxon>Amansieae</taxon>
        <taxon>Osmundaria</taxon>
    </lineage>
</organism>
<dbReference type="GeneID" id="33353734"/>
<protein>
    <submittedName>
        <fullName evidence="1">Uncharacterized protein</fullName>
    </submittedName>
</protein>
<accession>A0A1Z1M4R6</accession>
<dbReference type="AlphaFoldDB" id="A0A1Z1M4R6"/>
<keyword evidence="1" id="KW-0150">Chloroplast</keyword>
<dbReference type="EMBL" id="MF101415">
    <property type="protein sequence ID" value="ARW60795.1"/>
    <property type="molecule type" value="Genomic_DNA"/>
</dbReference>
<dbReference type="RefSeq" id="YP_009392233.1">
    <property type="nucleotide sequence ID" value="NC_035262.1"/>
</dbReference>
<sequence length="40" mass="4941">MERELNYLSITVALSSLAEQYFSIRVKILYYRFQLYKQVY</sequence>